<protein>
    <submittedName>
        <fullName evidence="3">Transposase</fullName>
    </submittedName>
</protein>
<evidence type="ECO:0000256" key="1">
    <source>
        <dbReference type="SAM" id="MobiDB-lite"/>
    </source>
</evidence>
<sequence>MSRYSDRNQTVGTPNEPIRDASIEDQLEDATPVLDAFHVVKLGTAVVDEVRRQVQQDTLGHRGRKGDPLFGTQTILLAGAEHLTESSDHA</sequence>
<dbReference type="Pfam" id="PF01610">
    <property type="entry name" value="DDE_Tnp_ISL3"/>
    <property type="match status" value="1"/>
</dbReference>
<dbReference type="InterPro" id="IPR002560">
    <property type="entry name" value="Transposase_DDE"/>
</dbReference>
<proteinExistence type="predicted"/>
<gene>
    <name evidence="3" type="ORF">BANT10_03536</name>
</gene>
<feature type="region of interest" description="Disordered" evidence="1">
    <location>
        <begin position="1"/>
        <end position="22"/>
    </location>
</feature>
<feature type="domain" description="Transposase IS204/IS1001/IS1096/IS1165 DDE" evidence="2">
    <location>
        <begin position="22"/>
        <end position="87"/>
    </location>
</feature>
<dbReference type="Proteomes" id="UP000234342">
    <property type="component" value="Unassembled WGS sequence"/>
</dbReference>
<dbReference type="EMBL" id="FXZE01000046">
    <property type="protein sequence ID" value="SMY03521.1"/>
    <property type="molecule type" value="Genomic_DNA"/>
</dbReference>
<evidence type="ECO:0000313" key="4">
    <source>
        <dbReference type="Proteomes" id="UP000234342"/>
    </source>
</evidence>
<evidence type="ECO:0000313" key="3">
    <source>
        <dbReference type="EMBL" id="SMY03521.1"/>
    </source>
</evidence>
<reference evidence="4" key="1">
    <citation type="submission" date="2017-03" db="EMBL/GenBank/DDBJ databases">
        <authorList>
            <person name="Monnet C."/>
        </authorList>
    </citation>
    <scope>NUCLEOTIDE SEQUENCE [LARGE SCALE GENOMIC DNA]</scope>
    <source>
        <strain evidence="4">P10</strain>
    </source>
</reference>
<organism evidence="3 4">
    <name type="scientific">Brevibacterium antiquum</name>
    <dbReference type="NCBI Taxonomy" id="234835"/>
    <lineage>
        <taxon>Bacteria</taxon>
        <taxon>Bacillati</taxon>
        <taxon>Actinomycetota</taxon>
        <taxon>Actinomycetes</taxon>
        <taxon>Micrococcales</taxon>
        <taxon>Brevibacteriaceae</taxon>
        <taxon>Brevibacterium</taxon>
    </lineage>
</organism>
<keyword evidence="4" id="KW-1185">Reference proteome</keyword>
<name>A0A2H1KV11_9MICO</name>
<dbReference type="AlphaFoldDB" id="A0A2H1KV11"/>
<dbReference type="RefSeq" id="WP_009885539.1">
    <property type="nucleotide sequence ID" value="NZ_FXZE01000046.1"/>
</dbReference>
<accession>A0A2H1KV11</accession>
<evidence type="ECO:0000259" key="2">
    <source>
        <dbReference type="Pfam" id="PF01610"/>
    </source>
</evidence>